<protein>
    <recommendedName>
        <fullName evidence="3">Amino acid transporter</fullName>
    </recommendedName>
</protein>
<dbReference type="InterPro" id="IPR019646">
    <property type="entry name" value="Aminoglyc_AdlTrfase"/>
</dbReference>
<dbReference type="Gene3D" id="3.30.460.40">
    <property type="match status" value="1"/>
</dbReference>
<name>A0A4R6BXH7_9STAP</name>
<dbReference type="OrthoDB" id="2417905at2"/>
<evidence type="ECO:0008006" key="3">
    <source>
        <dbReference type="Google" id="ProtNLM"/>
    </source>
</evidence>
<organism evidence="1 2">
    <name type="scientific">Macrococcus bovicus</name>
    <dbReference type="NCBI Taxonomy" id="69968"/>
    <lineage>
        <taxon>Bacteria</taxon>
        <taxon>Bacillati</taxon>
        <taxon>Bacillota</taxon>
        <taxon>Bacilli</taxon>
        <taxon>Bacillales</taxon>
        <taxon>Staphylococcaceae</taxon>
        <taxon>Macrococcus</taxon>
    </lineage>
</organism>
<gene>
    <name evidence="1" type="ORF">ERX55_09770</name>
</gene>
<evidence type="ECO:0000313" key="1">
    <source>
        <dbReference type="EMBL" id="TDM12968.1"/>
    </source>
</evidence>
<keyword evidence="2" id="KW-1185">Reference proteome</keyword>
<evidence type="ECO:0000313" key="2">
    <source>
        <dbReference type="Proteomes" id="UP000294843"/>
    </source>
</evidence>
<comment type="caution">
    <text evidence="1">The sequence shown here is derived from an EMBL/GenBank/DDBJ whole genome shotgun (WGS) entry which is preliminary data.</text>
</comment>
<sequence length="195" mass="23162">MRSDFSNWKPYSIEQIKFLFNAADFTWGIAGGWAIDLYIGRQTRRHEDLDIMILSCEQQELFDYLKGFTVYVAKDGKLSIWSGQKIDNRYSLWVSERESTPFIFEILLMDTVEEKWIYKRNRMISGDLNRLFIDSKYDVKIVAPEIQLLYKLGASFVRDKDIQDLKTIYKFLNINQLEWLKSSLKSQFIIEEANH</sequence>
<dbReference type="AlphaFoldDB" id="A0A4R6BXH7"/>
<proteinExistence type="predicted"/>
<dbReference type="RefSeq" id="WP_133452396.1">
    <property type="nucleotide sequence ID" value="NZ_SCWF01000013.1"/>
</dbReference>
<reference evidence="1 2" key="1">
    <citation type="submission" date="2019-01" db="EMBL/GenBank/DDBJ databases">
        <title>Draft genome sequences of the type strains of six Macrococcus species.</title>
        <authorList>
            <person name="Mazhar S."/>
            <person name="Altermann E."/>
            <person name="Hill C."/>
            <person name="Mcauliffe O."/>
        </authorList>
    </citation>
    <scope>NUCLEOTIDE SEQUENCE [LARGE SCALE GENOMIC DNA]</scope>
    <source>
        <strain evidence="1 2">ATCC 51825</strain>
    </source>
</reference>
<accession>A0A4R6BXH7</accession>
<dbReference type="Pfam" id="PF10706">
    <property type="entry name" value="Aminoglyc_resit"/>
    <property type="match status" value="1"/>
</dbReference>
<dbReference type="EMBL" id="SCWF01000013">
    <property type="protein sequence ID" value="TDM12968.1"/>
    <property type="molecule type" value="Genomic_DNA"/>
</dbReference>
<dbReference type="Proteomes" id="UP000294843">
    <property type="component" value="Unassembled WGS sequence"/>
</dbReference>